<dbReference type="AlphaFoldDB" id="A0A8H6G2U9"/>
<dbReference type="Proteomes" id="UP000578531">
    <property type="component" value="Unassembled WGS sequence"/>
</dbReference>
<dbReference type="GeneID" id="59284266"/>
<evidence type="ECO:0000313" key="1">
    <source>
        <dbReference type="EMBL" id="KAF6239332.1"/>
    </source>
</evidence>
<gene>
    <name evidence="1" type="ORF">HO173_002594</name>
</gene>
<dbReference type="RefSeq" id="XP_037168619.1">
    <property type="nucleotide sequence ID" value="XM_037304526.1"/>
</dbReference>
<protein>
    <submittedName>
        <fullName evidence="1">Uncharacterized protein</fullName>
    </submittedName>
</protein>
<organism evidence="1 2">
    <name type="scientific">Letharia columbiana</name>
    <dbReference type="NCBI Taxonomy" id="112416"/>
    <lineage>
        <taxon>Eukaryota</taxon>
        <taxon>Fungi</taxon>
        <taxon>Dikarya</taxon>
        <taxon>Ascomycota</taxon>
        <taxon>Pezizomycotina</taxon>
        <taxon>Lecanoromycetes</taxon>
        <taxon>OSLEUM clade</taxon>
        <taxon>Lecanoromycetidae</taxon>
        <taxon>Lecanorales</taxon>
        <taxon>Lecanorineae</taxon>
        <taxon>Parmeliaceae</taxon>
        <taxon>Letharia</taxon>
    </lineage>
</organism>
<name>A0A8H6G2U9_9LECA</name>
<accession>A0A8H6G2U9</accession>
<reference evidence="1 2" key="1">
    <citation type="journal article" date="2020" name="Genomics">
        <title>Complete, high-quality genomes from long-read metagenomic sequencing of two wolf lichen thalli reveals enigmatic genome architecture.</title>
        <authorList>
            <person name="McKenzie S.K."/>
            <person name="Walston R.F."/>
            <person name="Allen J.L."/>
        </authorList>
    </citation>
    <scope>NUCLEOTIDE SEQUENCE [LARGE SCALE GENOMIC DNA]</scope>
    <source>
        <strain evidence="1">WasteWater2</strain>
    </source>
</reference>
<proteinExistence type="predicted"/>
<sequence>MADLDIDVSLFTNRLPREIRDEIYRYLFLAKNVKCYAEHVNRDPCCAKLWPCSYFRFQSAVLRTNRQIHDEAIKILYHENLFVVVSSITFNLDDNIAVGGIALLYAGGTGSKAHSFEYCAMSVTLEEDPRYLNVDYGRMYYVIACDDLGSLCQIMLHHDATCEPAEASLPDVHFEVAMRPQPNENMIIEPVSTSAQRRLLEPFTALHSVRKFTISGHVNTDYKNSVVARLSKPAPSVEDTVDRVMTMSREAVKLSDRGYHAQAILKYMSAIVQTFTKNRYLTPKTVLETGLLGGRTEMFAFNYLHFMLRCKIAMCHAKLNDWKEAHFWICDAMGIEFFPIELAELVYLVAWVLNAESSESVQNFERLVESLDEKPTQSYWHQDLSELEEKMRSKEGMDSLRNLQVMMEGLADRDRVGGCE</sequence>
<comment type="caution">
    <text evidence="1">The sequence shown here is derived from an EMBL/GenBank/DDBJ whole genome shotgun (WGS) entry which is preliminary data.</text>
</comment>
<dbReference type="OrthoDB" id="5229512at2759"/>
<evidence type="ECO:0000313" key="2">
    <source>
        <dbReference type="Proteomes" id="UP000578531"/>
    </source>
</evidence>
<dbReference type="EMBL" id="JACCJC010000006">
    <property type="protein sequence ID" value="KAF6239332.1"/>
    <property type="molecule type" value="Genomic_DNA"/>
</dbReference>
<keyword evidence="2" id="KW-1185">Reference proteome</keyword>